<dbReference type="OrthoDB" id="2111978at2"/>
<dbReference type="PROSITE" id="PS51371">
    <property type="entry name" value="CBS"/>
    <property type="match status" value="2"/>
</dbReference>
<accession>A0A2R4SWZ7</accession>
<feature type="domain" description="BON" evidence="3">
    <location>
        <begin position="152"/>
        <end position="220"/>
    </location>
</feature>
<dbReference type="Proteomes" id="UP000244201">
    <property type="component" value="Chromosome"/>
</dbReference>
<evidence type="ECO:0000259" key="3">
    <source>
        <dbReference type="PROSITE" id="PS50914"/>
    </source>
</evidence>
<evidence type="ECO:0000313" key="5">
    <source>
        <dbReference type="EMBL" id="AVZ71382.1"/>
    </source>
</evidence>
<keyword evidence="1 2" id="KW-0129">CBS domain</keyword>
<dbReference type="PIRSF" id="PIRSF036990">
    <property type="entry name" value="UCP036990_CBS_BON"/>
    <property type="match status" value="1"/>
</dbReference>
<dbReference type="GeneID" id="55654288"/>
<proteinExistence type="predicted"/>
<evidence type="ECO:0008006" key="7">
    <source>
        <dbReference type="Google" id="ProtNLM"/>
    </source>
</evidence>
<dbReference type="Pfam" id="PF00571">
    <property type="entry name" value="CBS"/>
    <property type="match status" value="2"/>
</dbReference>
<dbReference type="PROSITE" id="PS50914">
    <property type="entry name" value="BON"/>
    <property type="match status" value="1"/>
</dbReference>
<dbReference type="CDD" id="cd04586">
    <property type="entry name" value="CBS_pair_BON_assoc"/>
    <property type="match status" value="1"/>
</dbReference>
<organism evidence="5 6">
    <name type="scientific">Streptomyces lunaelactis</name>
    <dbReference type="NCBI Taxonomy" id="1535768"/>
    <lineage>
        <taxon>Bacteria</taxon>
        <taxon>Bacillati</taxon>
        <taxon>Actinomycetota</taxon>
        <taxon>Actinomycetes</taxon>
        <taxon>Kitasatosporales</taxon>
        <taxon>Streptomycetaceae</taxon>
        <taxon>Streptomyces</taxon>
    </lineage>
</organism>
<dbReference type="AlphaFoldDB" id="A0A2R4SWZ7"/>
<evidence type="ECO:0000256" key="2">
    <source>
        <dbReference type="PROSITE-ProRule" id="PRU00703"/>
    </source>
</evidence>
<dbReference type="Gene3D" id="3.30.1340.30">
    <property type="match status" value="1"/>
</dbReference>
<dbReference type="SUPFAM" id="SSF54631">
    <property type="entry name" value="CBS-domain pair"/>
    <property type="match status" value="1"/>
</dbReference>
<feature type="domain" description="CBS" evidence="4">
    <location>
        <begin position="98"/>
        <end position="155"/>
    </location>
</feature>
<dbReference type="InterPro" id="IPR007055">
    <property type="entry name" value="BON_dom"/>
</dbReference>
<evidence type="ECO:0000313" key="6">
    <source>
        <dbReference type="Proteomes" id="UP000244201"/>
    </source>
</evidence>
<dbReference type="PANTHER" id="PTHR43080:SF29">
    <property type="entry name" value="OS02G0818000 PROTEIN"/>
    <property type="match status" value="1"/>
</dbReference>
<protein>
    <recommendedName>
        <fullName evidence="7">CBS domain-containing protein</fullName>
    </recommendedName>
</protein>
<dbReference type="RefSeq" id="WP_108147073.1">
    <property type="nucleotide sequence ID" value="NZ_CP026304.1"/>
</dbReference>
<dbReference type="SMART" id="SM00116">
    <property type="entry name" value="CBS"/>
    <property type="match status" value="2"/>
</dbReference>
<evidence type="ECO:0000256" key="1">
    <source>
        <dbReference type="ARBA" id="ARBA00023122"/>
    </source>
</evidence>
<dbReference type="InterPro" id="IPR000644">
    <property type="entry name" value="CBS_dom"/>
</dbReference>
<dbReference type="PANTHER" id="PTHR43080">
    <property type="entry name" value="CBS DOMAIN-CONTAINING PROTEIN CBSX3, MITOCHONDRIAL"/>
    <property type="match status" value="1"/>
</dbReference>
<name>A0A2R4SWZ7_9ACTN</name>
<dbReference type="KEGG" id="slk:SLUN_03265"/>
<dbReference type="Pfam" id="PF04972">
    <property type="entry name" value="BON"/>
    <property type="match status" value="1"/>
</dbReference>
<dbReference type="InterPro" id="IPR046342">
    <property type="entry name" value="CBS_dom_sf"/>
</dbReference>
<keyword evidence="6" id="KW-1185">Reference proteome</keyword>
<gene>
    <name evidence="5" type="ORF">SLUN_03265</name>
</gene>
<dbReference type="InterPro" id="IPR051257">
    <property type="entry name" value="Diverse_CBS-Domain"/>
</dbReference>
<reference evidence="5 6" key="1">
    <citation type="submission" date="2018-01" db="EMBL/GenBank/DDBJ databases">
        <title>Complete genome sequence of Streptomyces lunaelactis MM109T, a Ferroverdin A producer isolated from cave moonmilk deposits.</title>
        <authorList>
            <person name="Naome A."/>
            <person name="Martinet L."/>
            <person name="Maciejewska M."/>
            <person name="Anderssen S."/>
            <person name="Adam D."/>
            <person name="Tenconi E."/>
            <person name="Deflandre B."/>
            <person name="Arguelles-Arias A."/>
            <person name="Calusinska M."/>
            <person name="Copieters W."/>
            <person name="Karim L."/>
            <person name="Hanikenne M."/>
            <person name="Baurain D."/>
            <person name="van Wezel G."/>
            <person name="Smargiasso N."/>
            <person name="de Pauw E."/>
            <person name="Delfosse P."/>
            <person name="Rigali S."/>
        </authorList>
    </citation>
    <scope>NUCLEOTIDE SEQUENCE [LARGE SCALE GENOMIC DNA]</scope>
    <source>
        <strain evidence="5 6">MM109</strain>
    </source>
</reference>
<evidence type="ECO:0000259" key="4">
    <source>
        <dbReference type="PROSITE" id="PS51371"/>
    </source>
</evidence>
<feature type="domain" description="CBS" evidence="4">
    <location>
        <begin position="10"/>
        <end position="67"/>
    </location>
</feature>
<dbReference type="InterPro" id="IPR017080">
    <property type="entry name" value="UCP036990_CBS_BON"/>
</dbReference>
<dbReference type="EMBL" id="CP026304">
    <property type="protein sequence ID" value="AVZ71382.1"/>
    <property type="molecule type" value="Genomic_DNA"/>
</dbReference>
<sequence>MKHNKVGTVMTTEVVRAVFGSPFKEVARLLAEHRISGLPVVDEDEKVIGVISETDLMVRQAETPAPYGPKRRFRLAELTRRARRQAAKAHARTAGELMSVPPVTVYADNTIAEAARAMAQNRVERLPVVDEEDRVVGIVTRRDLLQVFLRPDNEIRREVIDEVLVHSLWLAPSSVEVGVDEGVVTLAGHVERRSEAEIALAMTNRIDGVVAVVDRLTHRLDDSHLQPNEQALHGVADDWLRKL</sequence>
<dbReference type="Gene3D" id="3.10.580.10">
    <property type="entry name" value="CBS-domain"/>
    <property type="match status" value="1"/>
</dbReference>